<dbReference type="AlphaFoldDB" id="A0A235BTM1"/>
<dbReference type="Proteomes" id="UP000215559">
    <property type="component" value="Unassembled WGS sequence"/>
</dbReference>
<proteinExistence type="predicted"/>
<dbReference type="SUPFAM" id="SSF52540">
    <property type="entry name" value="P-loop containing nucleoside triphosphate hydrolases"/>
    <property type="match status" value="1"/>
</dbReference>
<evidence type="ECO:0000259" key="1">
    <source>
        <dbReference type="PROSITE" id="PS50045"/>
    </source>
</evidence>
<evidence type="ECO:0000313" key="2">
    <source>
        <dbReference type="EMBL" id="OYD15830.1"/>
    </source>
</evidence>
<reference evidence="2 3" key="1">
    <citation type="submission" date="2017-07" db="EMBL/GenBank/DDBJ databases">
        <title>Recovery of genomes from metagenomes via a dereplication, aggregation, and scoring strategy.</title>
        <authorList>
            <person name="Sieber C.M."/>
            <person name="Probst A.J."/>
            <person name="Sharrar A."/>
            <person name="Thomas B.C."/>
            <person name="Hess M."/>
            <person name="Tringe S.G."/>
            <person name="Banfield J.F."/>
        </authorList>
    </citation>
    <scope>NUCLEOTIDE SEQUENCE [LARGE SCALE GENOMIC DNA]</scope>
    <source>
        <strain evidence="2">JGI_Cruoil_03_51_56</strain>
    </source>
</reference>
<comment type="caution">
    <text evidence="2">The sequence shown here is derived from an EMBL/GenBank/DDBJ whole genome shotgun (WGS) entry which is preliminary data.</text>
</comment>
<protein>
    <recommendedName>
        <fullName evidence="1">Sigma-54 factor interaction domain-containing protein</fullName>
    </recommendedName>
</protein>
<name>A0A235BTM1_UNCW3</name>
<dbReference type="GO" id="GO:0005524">
    <property type="term" value="F:ATP binding"/>
    <property type="evidence" value="ECO:0007669"/>
    <property type="project" value="InterPro"/>
</dbReference>
<dbReference type="InterPro" id="IPR027417">
    <property type="entry name" value="P-loop_NTPase"/>
</dbReference>
<gene>
    <name evidence="2" type="ORF">CH330_04575</name>
</gene>
<feature type="domain" description="Sigma-54 factor interaction" evidence="1">
    <location>
        <begin position="1"/>
        <end position="35"/>
    </location>
</feature>
<dbReference type="PROSITE" id="PS50045">
    <property type="entry name" value="SIGMA54_INTERACT_4"/>
    <property type="match status" value="1"/>
</dbReference>
<dbReference type="GO" id="GO:0006355">
    <property type="term" value="P:regulation of DNA-templated transcription"/>
    <property type="evidence" value="ECO:0007669"/>
    <property type="project" value="InterPro"/>
</dbReference>
<dbReference type="EMBL" id="NOZP01000082">
    <property type="protein sequence ID" value="OYD15830.1"/>
    <property type="molecule type" value="Genomic_DNA"/>
</dbReference>
<dbReference type="InterPro" id="IPR002078">
    <property type="entry name" value="Sigma_54_int"/>
</dbReference>
<sequence>MNPRLFYRMNVVSIKVPPLRERAADIPHLANFFVKVNDEKAVDFCSSCVHCNLCSGAGWRHTDTA</sequence>
<accession>A0A235BTM1</accession>
<organism evidence="2 3">
    <name type="scientific">candidate division WOR-3 bacterium JGI_Cruoil_03_51_56</name>
    <dbReference type="NCBI Taxonomy" id="1973747"/>
    <lineage>
        <taxon>Bacteria</taxon>
        <taxon>Bacteria division WOR-3</taxon>
    </lineage>
</organism>
<evidence type="ECO:0000313" key="3">
    <source>
        <dbReference type="Proteomes" id="UP000215559"/>
    </source>
</evidence>